<keyword evidence="2" id="KW-1185">Reference proteome</keyword>
<feature type="compositionally biased region" description="Polar residues" evidence="1">
    <location>
        <begin position="59"/>
        <end position="71"/>
    </location>
</feature>
<protein>
    <submittedName>
        <fullName evidence="3">Uncharacterized protein</fullName>
    </submittedName>
</protein>
<dbReference type="Proteomes" id="UP000038045">
    <property type="component" value="Unplaced"/>
</dbReference>
<evidence type="ECO:0000313" key="2">
    <source>
        <dbReference type="Proteomes" id="UP000038045"/>
    </source>
</evidence>
<reference evidence="3" key="1">
    <citation type="submission" date="2017-02" db="UniProtKB">
        <authorList>
            <consortium name="WormBaseParasite"/>
        </authorList>
    </citation>
    <scope>IDENTIFICATION</scope>
</reference>
<name>A0A0N4ZYK2_PARTI</name>
<dbReference type="AlphaFoldDB" id="A0A0N4ZYK2"/>
<evidence type="ECO:0000313" key="3">
    <source>
        <dbReference type="WBParaSite" id="PTRK_0001386900.1"/>
    </source>
</evidence>
<sequence>MIRPALITRQRRQSIFKSSFSKKQQEKILGHPIFSESSSSSTVNTPNKSLYDNEKKSSVQRQCSQPVTGSKNYHKKHPDSDFFTIFSENSEESENEFSEIDKKRSYSLCTSNELERSSVSLGVGNAIPQSGTSKNNRRRSKAIDNRSSFDFATTVLQAARRASEVCPKKLESHLTSQEQYQEENFSNTKNYERNKKIDHLFLEENKNIKSRDSLLSNISSINSELTTYSFPWRRRYVI</sequence>
<evidence type="ECO:0000256" key="1">
    <source>
        <dbReference type="SAM" id="MobiDB-lite"/>
    </source>
</evidence>
<proteinExistence type="predicted"/>
<organism evidence="2 3">
    <name type="scientific">Parastrongyloides trichosuri</name>
    <name type="common">Possum-specific nematode worm</name>
    <dbReference type="NCBI Taxonomy" id="131310"/>
    <lineage>
        <taxon>Eukaryota</taxon>
        <taxon>Metazoa</taxon>
        <taxon>Ecdysozoa</taxon>
        <taxon>Nematoda</taxon>
        <taxon>Chromadorea</taxon>
        <taxon>Rhabditida</taxon>
        <taxon>Tylenchina</taxon>
        <taxon>Panagrolaimomorpha</taxon>
        <taxon>Strongyloidoidea</taxon>
        <taxon>Strongyloididae</taxon>
        <taxon>Parastrongyloides</taxon>
    </lineage>
</organism>
<dbReference type="WBParaSite" id="PTRK_0001386900.1">
    <property type="protein sequence ID" value="PTRK_0001386900.1"/>
    <property type="gene ID" value="PTRK_0001386900"/>
</dbReference>
<feature type="region of interest" description="Disordered" evidence="1">
    <location>
        <begin position="31"/>
        <end position="79"/>
    </location>
</feature>
<accession>A0A0N4ZYK2</accession>
<feature type="region of interest" description="Disordered" evidence="1">
    <location>
        <begin position="125"/>
        <end position="144"/>
    </location>
</feature>